<feature type="compositionally biased region" description="Low complexity" evidence="2">
    <location>
        <begin position="508"/>
        <end position="534"/>
    </location>
</feature>
<evidence type="ECO:0000313" key="3">
    <source>
        <dbReference type="EMBL" id="KAL0570487.1"/>
    </source>
</evidence>
<feature type="compositionally biased region" description="Low complexity" evidence="2">
    <location>
        <begin position="662"/>
        <end position="701"/>
    </location>
</feature>
<feature type="region of interest" description="Disordered" evidence="2">
    <location>
        <begin position="807"/>
        <end position="886"/>
    </location>
</feature>
<evidence type="ECO:0000256" key="1">
    <source>
        <dbReference type="SAM" id="Coils"/>
    </source>
</evidence>
<feature type="non-terminal residue" evidence="3">
    <location>
        <position position="1"/>
    </location>
</feature>
<feature type="compositionally biased region" description="Low complexity" evidence="2">
    <location>
        <begin position="726"/>
        <end position="782"/>
    </location>
</feature>
<feature type="compositionally biased region" description="Basic residues" evidence="2">
    <location>
        <begin position="630"/>
        <end position="639"/>
    </location>
</feature>
<feature type="compositionally biased region" description="Polar residues" evidence="2">
    <location>
        <begin position="123"/>
        <end position="140"/>
    </location>
</feature>
<feature type="coiled-coil region" evidence="1">
    <location>
        <begin position="456"/>
        <end position="484"/>
    </location>
</feature>
<dbReference type="EMBL" id="JBAHYK010000924">
    <property type="protein sequence ID" value="KAL0570487.1"/>
    <property type="molecule type" value="Genomic_DNA"/>
</dbReference>
<protein>
    <submittedName>
        <fullName evidence="3">Uncharacterized protein</fullName>
    </submittedName>
</protein>
<gene>
    <name evidence="3" type="ORF">V5O48_011466</name>
</gene>
<feature type="region of interest" description="Disordered" evidence="2">
    <location>
        <begin position="910"/>
        <end position="929"/>
    </location>
</feature>
<feature type="compositionally biased region" description="Low complexity" evidence="2">
    <location>
        <begin position="77"/>
        <end position="93"/>
    </location>
</feature>
<name>A0ABR3F5I6_9AGAR</name>
<comment type="caution">
    <text evidence="3">The sequence shown here is derived from an EMBL/GenBank/DDBJ whole genome shotgun (WGS) entry which is preliminary data.</text>
</comment>
<feature type="compositionally biased region" description="Polar residues" evidence="2">
    <location>
        <begin position="233"/>
        <end position="272"/>
    </location>
</feature>
<feature type="compositionally biased region" description="Low complexity" evidence="2">
    <location>
        <begin position="293"/>
        <end position="302"/>
    </location>
</feature>
<feature type="region of interest" description="Disordered" evidence="2">
    <location>
        <begin position="170"/>
        <end position="302"/>
    </location>
</feature>
<accession>A0ABR3F5I6</accession>
<reference evidence="3 4" key="1">
    <citation type="submission" date="2024-02" db="EMBL/GenBank/DDBJ databases">
        <title>A draft genome for the cacao thread blight pathogen Marasmius crinis-equi.</title>
        <authorList>
            <person name="Cohen S.P."/>
            <person name="Baruah I.K."/>
            <person name="Amoako-Attah I."/>
            <person name="Bukari Y."/>
            <person name="Meinhardt L.W."/>
            <person name="Bailey B.A."/>
        </authorList>
    </citation>
    <scope>NUCLEOTIDE SEQUENCE [LARGE SCALE GENOMIC DNA]</scope>
    <source>
        <strain evidence="3 4">GH-76</strain>
    </source>
</reference>
<feature type="compositionally biased region" description="Polar residues" evidence="2">
    <location>
        <begin position="183"/>
        <end position="200"/>
    </location>
</feature>
<keyword evidence="1" id="KW-0175">Coiled coil</keyword>
<dbReference type="Proteomes" id="UP001465976">
    <property type="component" value="Unassembled WGS sequence"/>
</dbReference>
<evidence type="ECO:0000256" key="2">
    <source>
        <dbReference type="SAM" id="MobiDB-lite"/>
    </source>
</evidence>
<organism evidence="3 4">
    <name type="scientific">Marasmius crinis-equi</name>
    <dbReference type="NCBI Taxonomy" id="585013"/>
    <lineage>
        <taxon>Eukaryota</taxon>
        <taxon>Fungi</taxon>
        <taxon>Dikarya</taxon>
        <taxon>Basidiomycota</taxon>
        <taxon>Agaricomycotina</taxon>
        <taxon>Agaricomycetes</taxon>
        <taxon>Agaricomycetidae</taxon>
        <taxon>Agaricales</taxon>
        <taxon>Marasmiineae</taxon>
        <taxon>Marasmiaceae</taxon>
        <taxon>Marasmius</taxon>
    </lineage>
</organism>
<feature type="compositionally biased region" description="Low complexity" evidence="2">
    <location>
        <begin position="541"/>
        <end position="559"/>
    </location>
</feature>
<feature type="region of interest" description="Disordered" evidence="2">
    <location>
        <begin position="75"/>
        <end position="143"/>
    </location>
</feature>
<feature type="region of interest" description="Disordered" evidence="2">
    <location>
        <begin position="508"/>
        <end position="795"/>
    </location>
</feature>
<sequence length="977" mass="103800">RLYASALPPKNAPPKREDGSGAAPSPPADESDGVHKLATSPNSTRSNEVLEASRRTSNNSSELPLLAMANLSLEAYGSSSDSTSSTSSTTGGSFYRGEVAGQTPTRLTNDLRRPPPGVHPHRTQSQPASLTSTSSNTPSVNHHRASTIATSASATMYTKPYSYTPPTELPNRILVARPPSHGHVSQVSTSAVGQGSWQTGSLHSLPPTPPSKPSSIGTSYSPIPHPQSGGNYGSSLSGFASPSQFPNNVSQAASPPIPSTTFTQPQYMSSAATTLTSPQTPLTPPFTPPMQNSTTPIASTSTSTGNALLSAAGKAALKFVGSAVLGSVFGTLTPDSLFSGLAGSVLDGGMLDALTSSLAKLNLNTAGLDLGQFQAAFQGVPGTDYQSIMNSIVQQQQVSPSLGVDYKVILDALMKIQKAQAQAMLNQNGGGGNGLGLGGNQVAAHQATPNQSQQQIQGLMNAIQQQAAQNAQLLQQQIQQIQASAQANTSSQVQNYLQAAYQQQLAMNASASQQPQQQQQQTQSQTPSQPQQQHVAHHHVSVNASTGVSTQQQHSQTLHHPPPSPQYSTHSGHQNSLSSSTHYSQLHHQSTAQNHHTVVTQPALSPHRPSHSMTSPQPISPASSVSSHHQPLRPPHHHANTQPLPSTSSVPPRPTSYQAPAQNHQPPRPQSHQQPPRPQSYQQPPRPQSYLQPPQTSQQQQPPRPPLQHAHSTSNLQQPPRPPLAQQPSSSPAVPHYQQQQQPPRPPTQYQQPQQQQQSSHLQQQQAQQAQYQQQQQAQQAQYHHHHQQQQQQAQYQQQQAQYQQQQQQSQYQQEQSQPAQDQSSYYDSPNSNPSYDQQQEAFSPYNDPGSGSSGFSPETIPDYSLTPESSSGGEETSPPSFTSILGNAFDLGTQLMNSYANNSGSTGGEAPGYTLTNEGADNGGEAGGGGGGGLTSFFDGVMSYAGSMDLGNTNFDIGATFNASITVGDESAPEYC</sequence>
<feature type="compositionally biased region" description="Polar residues" evidence="2">
    <location>
        <begin position="611"/>
        <end position="629"/>
    </location>
</feature>
<feature type="compositionally biased region" description="Polar residues" evidence="2">
    <location>
        <begin position="567"/>
        <end position="603"/>
    </location>
</feature>
<feature type="compositionally biased region" description="Low complexity" evidence="2">
    <location>
        <begin position="807"/>
        <end position="837"/>
    </location>
</feature>
<feature type="compositionally biased region" description="Low complexity" evidence="2">
    <location>
        <begin position="867"/>
        <end position="881"/>
    </location>
</feature>
<evidence type="ECO:0000313" key="4">
    <source>
        <dbReference type="Proteomes" id="UP001465976"/>
    </source>
</evidence>
<keyword evidence="4" id="KW-1185">Reference proteome</keyword>
<feature type="region of interest" description="Disordered" evidence="2">
    <location>
        <begin position="1"/>
        <end position="63"/>
    </location>
</feature>
<proteinExistence type="predicted"/>